<keyword evidence="4" id="KW-1185">Reference proteome</keyword>
<protein>
    <recommendedName>
        <fullName evidence="2">F-box domain-containing protein</fullName>
    </recommendedName>
</protein>
<dbReference type="Gene3D" id="1.20.1280.50">
    <property type="match status" value="1"/>
</dbReference>
<comment type="caution">
    <text evidence="3">The sequence shown here is derived from an EMBL/GenBank/DDBJ whole genome shotgun (WGS) entry which is preliminary data.</text>
</comment>
<dbReference type="Pfam" id="PF00646">
    <property type="entry name" value="F-box"/>
    <property type="match status" value="1"/>
</dbReference>
<dbReference type="InterPro" id="IPR036047">
    <property type="entry name" value="F-box-like_dom_sf"/>
</dbReference>
<dbReference type="EMBL" id="JAGKQM010000004">
    <property type="protein sequence ID" value="KAH0930222.1"/>
    <property type="molecule type" value="Genomic_DNA"/>
</dbReference>
<sequence length="1116" mass="128347">MLKSHCKRKILKPLINFYTETMTMITDLSLDLVEEILSKVPLTSLKAVKSTCKRWNTLSKDESFTKKHSAKEFPLFNVHRIHYNIKDLPCIKEIGKLHSPIKLHILHHCGGLLLGYAEEKLVVWNPSLAQTRWIELRNKRRGLGQCAIGYDNNKNHKVLVRFYNVHENNIINEHEIRHEIYDFKSSSWRGHDIPNPKRLRERGVSVKGDNYFVVDGKLLGFDFTKERFGPFMDLPFESSDDFEYDRIPYSCVRGEQLAVLFQRHLCDLVIWITTKIEPDAVSWSNFFKVDLKPFLGFDHWFKVRSFVIDKEKKIGVVCGTELKSHINEEKCYVVEEDGCYQAKTGKQYVFSYVPSSLQIQFKILRNYPGGTYFVPSSSSTQIRVCLVLGNRYAYEIFGALFSSLARLAKGGGVYLCFRWWLVVVPVARCRFRSSMAVPRRCCDLPPFPPLSSSLVFMFDLWNFVDWFRWSQLVVRNLDSDRLIALGSLRRRLAMIMKTSYSLRVLVYRRWLLPVRQSSQCCDLHLVGHGRVGALVLFCRSSSVFMFTSSCLPVPDFLHTCLYAIDRLGVLGECIAGDGAFLMVFYLPSSITSARYGGESYKLRGDHRDLATPETTWEFPASEVTRRTSPSCDHRLRLAECAGFSGRAKLVVVIRRLGYFCLNRTCNRNYFPIARVTYSMRTRVGSPNRALYQCLRRTTLKVLEVLQKSEQNANTGGVNKKPAKVVQNRLLSFKVDRYHNSDKDCRSSRDNLDKLCCNRGLTSPVLVSSLFTYTRELELGQILQNLPLCFTAFNLVRVKLTEFASNFRFLFNNLSMQKKTRTKYTFDNCDIPLATKQWPQLVKTRQPNGTCCRQCAKHQIQRSSRCHQLELRPEPAIREMSFFESRNIIAFAFSPTITNFTSFSGPATKALLTLTTVELIPPQRPLSEERSNRTRIISKKCGKWLPEATGVLSSALNSSKLRSSNHLHGLCDLLDVLYTLHALRLTNLSRDRSNSKKSLLPTNTNTNADLSTQLANQSQLKRDSKESLAARTHERRNANPNDHTITSKDSIEQSDFERSHWSEEARGDRRAAIGRRRRLPSRRRIDIAIDQRLMMMMINYNTRFSPIGVSSYSSRLG</sequence>
<evidence type="ECO:0000313" key="3">
    <source>
        <dbReference type="EMBL" id="KAH0930222.1"/>
    </source>
</evidence>
<feature type="region of interest" description="Disordered" evidence="1">
    <location>
        <begin position="990"/>
        <end position="1009"/>
    </location>
</feature>
<feature type="region of interest" description="Disordered" evidence="1">
    <location>
        <begin position="1014"/>
        <end position="1074"/>
    </location>
</feature>
<dbReference type="InterPro" id="IPR050796">
    <property type="entry name" value="SCF_F-box_component"/>
</dbReference>
<evidence type="ECO:0000256" key="1">
    <source>
        <dbReference type="SAM" id="MobiDB-lite"/>
    </source>
</evidence>
<feature type="compositionally biased region" description="Polar residues" evidence="1">
    <location>
        <begin position="995"/>
        <end position="1009"/>
    </location>
</feature>
<gene>
    <name evidence="3" type="ORF">HID58_015949</name>
</gene>
<feature type="domain" description="F-box" evidence="2">
    <location>
        <begin position="28"/>
        <end position="68"/>
    </location>
</feature>
<feature type="compositionally biased region" description="Basic and acidic residues" evidence="1">
    <location>
        <begin position="1044"/>
        <end position="1070"/>
    </location>
</feature>
<dbReference type="InterPro" id="IPR006527">
    <property type="entry name" value="F-box-assoc_dom_typ1"/>
</dbReference>
<dbReference type="InterPro" id="IPR017451">
    <property type="entry name" value="F-box-assoc_interact_dom"/>
</dbReference>
<dbReference type="NCBIfam" id="TIGR01640">
    <property type="entry name" value="F_box_assoc_1"/>
    <property type="match status" value="1"/>
</dbReference>
<dbReference type="Proteomes" id="UP000824890">
    <property type="component" value="Unassembled WGS sequence"/>
</dbReference>
<evidence type="ECO:0000259" key="2">
    <source>
        <dbReference type="SMART" id="SM00256"/>
    </source>
</evidence>
<dbReference type="SUPFAM" id="SSF81383">
    <property type="entry name" value="F-box domain"/>
    <property type="match status" value="1"/>
</dbReference>
<accession>A0ABQ8DLH8</accession>
<proteinExistence type="predicted"/>
<reference evidence="3 4" key="1">
    <citation type="submission" date="2021-05" db="EMBL/GenBank/DDBJ databases">
        <title>Genome Assembly of Synthetic Allotetraploid Brassica napus Reveals Homoeologous Exchanges between Subgenomes.</title>
        <authorList>
            <person name="Davis J.T."/>
        </authorList>
    </citation>
    <scope>NUCLEOTIDE SEQUENCE [LARGE SCALE GENOMIC DNA]</scope>
    <source>
        <strain evidence="4">cv. Da-Ae</strain>
        <tissue evidence="3">Seedling</tissue>
    </source>
</reference>
<dbReference type="InterPro" id="IPR001810">
    <property type="entry name" value="F-box_dom"/>
</dbReference>
<feature type="compositionally biased region" description="Basic and acidic residues" evidence="1">
    <location>
        <begin position="1019"/>
        <end position="1036"/>
    </location>
</feature>
<dbReference type="PANTHER" id="PTHR31672">
    <property type="entry name" value="BNACNNG10540D PROTEIN"/>
    <property type="match status" value="1"/>
</dbReference>
<organism evidence="3 4">
    <name type="scientific">Brassica napus</name>
    <name type="common">Rape</name>
    <dbReference type="NCBI Taxonomy" id="3708"/>
    <lineage>
        <taxon>Eukaryota</taxon>
        <taxon>Viridiplantae</taxon>
        <taxon>Streptophyta</taxon>
        <taxon>Embryophyta</taxon>
        <taxon>Tracheophyta</taxon>
        <taxon>Spermatophyta</taxon>
        <taxon>Magnoliopsida</taxon>
        <taxon>eudicotyledons</taxon>
        <taxon>Gunneridae</taxon>
        <taxon>Pentapetalae</taxon>
        <taxon>rosids</taxon>
        <taxon>malvids</taxon>
        <taxon>Brassicales</taxon>
        <taxon>Brassicaceae</taxon>
        <taxon>Brassiceae</taxon>
        <taxon>Brassica</taxon>
    </lineage>
</organism>
<dbReference type="PANTHER" id="PTHR31672:SF13">
    <property type="entry name" value="F-BOX PROTEIN CPR30-LIKE"/>
    <property type="match status" value="1"/>
</dbReference>
<name>A0ABQ8DLH8_BRANA</name>
<evidence type="ECO:0000313" key="4">
    <source>
        <dbReference type="Proteomes" id="UP000824890"/>
    </source>
</evidence>
<dbReference type="Pfam" id="PF07734">
    <property type="entry name" value="FBA_1"/>
    <property type="match status" value="1"/>
</dbReference>
<dbReference type="SMART" id="SM00256">
    <property type="entry name" value="FBOX"/>
    <property type="match status" value="1"/>
</dbReference>